<dbReference type="GO" id="GO:0061799">
    <property type="term" value="F:cyclic pyranopterin monophosphate synthase activity"/>
    <property type="evidence" value="ECO:0007669"/>
    <property type="project" value="TreeGrafter"/>
</dbReference>
<dbReference type="CDD" id="cd01335">
    <property type="entry name" value="Radical_SAM"/>
    <property type="match status" value="1"/>
</dbReference>
<keyword evidence="5 12" id="KW-0547">Nucleotide-binding</keyword>
<dbReference type="NCBIfam" id="NF001199">
    <property type="entry name" value="PRK00164.2-1"/>
    <property type="match status" value="1"/>
</dbReference>
<feature type="binding site" evidence="12">
    <location>
        <position position="27"/>
    </location>
    <ligand>
        <name>S-adenosyl-L-methionine</name>
        <dbReference type="ChEBI" id="CHEBI:59789"/>
    </ligand>
</feature>
<comment type="similarity">
    <text evidence="12">Belongs to the radical SAM superfamily. MoaA family.</text>
</comment>
<comment type="catalytic activity">
    <reaction evidence="11 12">
        <text>GTP + AH2 + S-adenosyl-L-methionine = (8S)-3',8-cyclo-7,8-dihydroguanosine 5'-triphosphate + 5'-deoxyadenosine + L-methionine + A + H(+)</text>
        <dbReference type="Rhea" id="RHEA:49576"/>
        <dbReference type="ChEBI" id="CHEBI:13193"/>
        <dbReference type="ChEBI" id="CHEBI:15378"/>
        <dbReference type="ChEBI" id="CHEBI:17319"/>
        <dbReference type="ChEBI" id="CHEBI:17499"/>
        <dbReference type="ChEBI" id="CHEBI:37565"/>
        <dbReference type="ChEBI" id="CHEBI:57844"/>
        <dbReference type="ChEBI" id="CHEBI:59789"/>
        <dbReference type="ChEBI" id="CHEBI:131766"/>
        <dbReference type="EC" id="4.1.99.22"/>
    </reaction>
</comment>
<evidence type="ECO:0000256" key="3">
    <source>
        <dbReference type="ARBA" id="ARBA00022691"/>
    </source>
</evidence>
<comment type="cofactor">
    <cofactor evidence="12">
        <name>[4Fe-4S] cluster</name>
        <dbReference type="ChEBI" id="CHEBI:49883"/>
    </cofactor>
    <text evidence="12">Binds 2 [4Fe-4S] clusters. Binds 1 [4Fe-4S] cluster coordinated with 3 cysteines and an exchangeable S-adenosyl-L-methionine and 1 [4Fe-4S] cluster coordinated with 3 cysteines and the GTP-derived substrate.</text>
</comment>
<evidence type="ECO:0000256" key="2">
    <source>
        <dbReference type="ARBA" id="ARBA00022485"/>
    </source>
</evidence>
<dbReference type="InterPro" id="IPR013483">
    <property type="entry name" value="MoaA"/>
</dbReference>
<keyword evidence="6 12" id="KW-0408">Iron</keyword>
<evidence type="ECO:0000313" key="15">
    <source>
        <dbReference type="Proteomes" id="UP000777265"/>
    </source>
</evidence>
<protein>
    <recommendedName>
        <fullName evidence="1 12">GTP 3',8-cyclase</fullName>
        <ecNumber evidence="1 12">4.1.99.22</ecNumber>
    </recommendedName>
    <alternativeName>
        <fullName evidence="12">Molybdenum cofactor biosynthesis protein A</fullName>
    </alternativeName>
</protein>
<evidence type="ECO:0000256" key="5">
    <source>
        <dbReference type="ARBA" id="ARBA00022741"/>
    </source>
</evidence>
<sequence>MLMDKFSRIIDYIRISVTDRCNLRCRYCVNEAFPFMPHAEVLRYEEIIRFVRVCAELGVTKIRLTGGEPLVKLGIEFLVKEIHAIDGIEDISLTTNGVYLGKKVPQLKEAGLRRVNISLDTLQPERFAYITRVDAYKDVLDSIEKAKDMGLNPVKINTVIIKGFNDDEILDFARFAKAWDVEVRFIEFMPFGESTLWDSTKIIPSHEIEELIRKTYTLAPSLNSHKGPAKMFNMVGSLGRIGFISPVSTHICRECNRLRLTSNGMIRPCLFSDTEFDVKQLLRDNADDDALKEFISRCVREKPEKKHEIGLLKKCQKSLRNIGG</sequence>
<reference evidence="14" key="2">
    <citation type="submission" date="2020-01" db="EMBL/GenBank/DDBJ databases">
        <authorList>
            <person name="Campanaro S."/>
        </authorList>
    </citation>
    <scope>NUCLEOTIDE SEQUENCE</scope>
    <source>
        <strain evidence="14">AS06rmzACSIP_7</strain>
    </source>
</reference>
<evidence type="ECO:0000256" key="10">
    <source>
        <dbReference type="ARBA" id="ARBA00023239"/>
    </source>
</evidence>
<dbReference type="Proteomes" id="UP000777265">
    <property type="component" value="Unassembled WGS sequence"/>
</dbReference>
<dbReference type="InterPro" id="IPR007197">
    <property type="entry name" value="rSAM"/>
</dbReference>
<comment type="caution">
    <text evidence="14">The sequence shown here is derived from an EMBL/GenBank/DDBJ whole genome shotgun (WGS) entry which is preliminary data.</text>
</comment>
<keyword evidence="8 12" id="KW-0342">GTP-binding</keyword>
<feature type="binding site" evidence="12">
    <location>
        <position position="25"/>
    </location>
    <ligand>
        <name>[4Fe-4S] cluster</name>
        <dbReference type="ChEBI" id="CHEBI:49883"/>
        <label>1</label>
        <note>4Fe-4S-S-AdoMet</note>
    </ligand>
</feature>
<feature type="binding site" evidence="12">
    <location>
        <position position="255"/>
    </location>
    <ligand>
        <name>[4Fe-4S] cluster</name>
        <dbReference type="ChEBI" id="CHEBI:49883"/>
        <label>2</label>
        <note>4Fe-4S-substrate</note>
    </ligand>
</feature>
<keyword evidence="2 12" id="KW-0004">4Fe-4S</keyword>
<evidence type="ECO:0000256" key="11">
    <source>
        <dbReference type="ARBA" id="ARBA00048697"/>
    </source>
</evidence>
<evidence type="ECO:0000256" key="6">
    <source>
        <dbReference type="ARBA" id="ARBA00023004"/>
    </source>
</evidence>
<feature type="binding site" evidence="12">
    <location>
        <position position="252"/>
    </location>
    <ligand>
        <name>[4Fe-4S] cluster</name>
        <dbReference type="ChEBI" id="CHEBI:49883"/>
        <label>2</label>
        <note>4Fe-4S-substrate</note>
    </ligand>
</feature>
<dbReference type="GO" id="GO:0005525">
    <property type="term" value="F:GTP binding"/>
    <property type="evidence" value="ECO:0007669"/>
    <property type="project" value="UniProtKB-UniRule"/>
</dbReference>
<comment type="function">
    <text evidence="12">Catalyzes the cyclization of GTP to (8S)-3',8-cyclo-7,8-dihydroguanosine 5'-triphosphate.</text>
</comment>
<dbReference type="GO" id="GO:0051539">
    <property type="term" value="F:4 iron, 4 sulfur cluster binding"/>
    <property type="evidence" value="ECO:0007669"/>
    <property type="project" value="UniProtKB-UniRule"/>
</dbReference>
<dbReference type="InterPro" id="IPR050105">
    <property type="entry name" value="MoCo_biosynth_MoaA/MoaC"/>
</dbReference>
<evidence type="ECO:0000256" key="9">
    <source>
        <dbReference type="ARBA" id="ARBA00023150"/>
    </source>
</evidence>
<dbReference type="NCBIfam" id="TIGR02666">
    <property type="entry name" value="moaA"/>
    <property type="match status" value="1"/>
</dbReference>
<evidence type="ECO:0000259" key="13">
    <source>
        <dbReference type="PROSITE" id="PS51918"/>
    </source>
</evidence>
<feature type="binding site" evidence="12">
    <location>
        <position position="14"/>
    </location>
    <ligand>
        <name>GTP</name>
        <dbReference type="ChEBI" id="CHEBI:37565"/>
    </ligand>
</feature>
<feature type="binding site" evidence="12">
    <location>
        <position position="155"/>
    </location>
    <ligand>
        <name>GTP</name>
        <dbReference type="ChEBI" id="CHEBI:37565"/>
    </ligand>
</feature>
<dbReference type="GO" id="GO:0046872">
    <property type="term" value="F:metal ion binding"/>
    <property type="evidence" value="ECO:0007669"/>
    <property type="project" value="UniProtKB-KW"/>
</dbReference>
<feature type="binding site" evidence="12">
    <location>
        <position position="118"/>
    </location>
    <ligand>
        <name>S-adenosyl-L-methionine</name>
        <dbReference type="ChEBI" id="CHEBI:59789"/>
    </ligand>
</feature>
<dbReference type="SFLD" id="SFLDG01386">
    <property type="entry name" value="main_SPASM_domain-containing"/>
    <property type="match status" value="1"/>
</dbReference>
<dbReference type="InterPro" id="IPR000385">
    <property type="entry name" value="MoaA_NifB_PqqE_Fe-S-bd_CS"/>
</dbReference>
<reference evidence="14" key="1">
    <citation type="journal article" date="2020" name="Biotechnol. Biofuels">
        <title>New insights from the biogas microbiome by comprehensive genome-resolved metagenomics of nearly 1600 species originating from multiple anaerobic digesters.</title>
        <authorList>
            <person name="Campanaro S."/>
            <person name="Treu L."/>
            <person name="Rodriguez-R L.M."/>
            <person name="Kovalovszki A."/>
            <person name="Ziels R.M."/>
            <person name="Maus I."/>
            <person name="Zhu X."/>
            <person name="Kougias P.G."/>
            <person name="Basile A."/>
            <person name="Luo G."/>
            <person name="Schluter A."/>
            <person name="Konstantinidis K.T."/>
            <person name="Angelidaki I."/>
        </authorList>
    </citation>
    <scope>NUCLEOTIDE SEQUENCE</scope>
    <source>
        <strain evidence="14">AS06rmzACSIP_7</strain>
    </source>
</reference>
<dbReference type="GO" id="GO:0006777">
    <property type="term" value="P:Mo-molybdopterin cofactor biosynthetic process"/>
    <property type="evidence" value="ECO:0007669"/>
    <property type="project" value="UniProtKB-UniRule"/>
</dbReference>
<dbReference type="PANTHER" id="PTHR22960">
    <property type="entry name" value="MOLYBDOPTERIN COFACTOR SYNTHESIS PROTEIN A"/>
    <property type="match status" value="1"/>
</dbReference>
<dbReference type="InterPro" id="IPR006638">
    <property type="entry name" value="Elp3/MiaA/NifB-like_rSAM"/>
</dbReference>
<keyword evidence="3 12" id="KW-0949">S-adenosyl-L-methionine</keyword>
<name>A0A971S077_9BACT</name>
<dbReference type="CDD" id="cd21117">
    <property type="entry name" value="Twitch_MoaA"/>
    <property type="match status" value="1"/>
</dbReference>
<organism evidence="14 15">
    <name type="scientific">Syntrophorhabdus aromaticivorans</name>
    <dbReference type="NCBI Taxonomy" id="328301"/>
    <lineage>
        <taxon>Bacteria</taxon>
        <taxon>Pseudomonadati</taxon>
        <taxon>Thermodesulfobacteriota</taxon>
        <taxon>Syntrophorhabdia</taxon>
        <taxon>Syntrophorhabdales</taxon>
        <taxon>Syntrophorhabdaceae</taxon>
        <taxon>Syntrophorhabdus</taxon>
    </lineage>
</organism>
<dbReference type="Pfam" id="PF04055">
    <property type="entry name" value="Radical_SAM"/>
    <property type="match status" value="1"/>
</dbReference>
<evidence type="ECO:0000256" key="1">
    <source>
        <dbReference type="ARBA" id="ARBA00012167"/>
    </source>
</evidence>
<feature type="binding site" evidence="12">
    <location>
        <position position="67"/>
    </location>
    <ligand>
        <name>S-adenosyl-L-methionine</name>
        <dbReference type="ChEBI" id="CHEBI:59789"/>
    </ligand>
</feature>
<dbReference type="GO" id="GO:0061798">
    <property type="term" value="F:GTP 3',8'-cyclase activity"/>
    <property type="evidence" value="ECO:0007669"/>
    <property type="project" value="UniProtKB-UniRule"/>
</dbReference>
<evidence type="ECO:0000256" key="8">
    <source>
        <dbReference type="ARBA" id="ARBA00023134"/>
    </source>
</evidence>
<keyword evidence="10 12" id="KW-0456">Lyase</keyword>
<dbReference type="InterPro" id="IPR010505">
    <property type="entry name" value="MoaA_twitch"/>
</dbReference>
<feature type="binding site" evidence="12">
    <location>
        <position position="189"/>
    </location>
    <ligand>
        <name>S-adenosyl-L-methionine</name>
        <dbReference type="ChEBI" id="CHEBI:59789"/>
    </ligand>
</feature>
<feature type="binding site" evidence="12">
    <location>
        <position position="28"/>
    </location>
    <ligand>
        <name>[4Fe-4S] cluster</name>
        <dbReference type="ChEBI" id="CHEBI:49883"/>
        <label>1</label>
        <note>4Fe-4S-S-AdoMet</note>
    </ligand>
</feature>
<keyword evidence="9 12" id="KW-0501">Molybdenum cofactor biosynthesis</keyword>
<feature type="binding site" evidence="12">
    <location>
        <position position="21"/>
    </location>
    <ligand>
        <name>[4Fe-4S] cluster</name>
        <dbReference type="ChEBI" id="CHEBI:49883"/>
        <label>1</label>
        <note>4Fe-4S-S-AdoMet</note>
    </ligand>
</feature>
<dbReference type="PROSITE" id="PS01305">
    <property type="entry name" value="MOAA_NIFB_PQQE"/>
    <property type="match status" value="1"/>
</dbReference>
<dbReference type="SFLD" id="SFLDG01383">
    <property type="entry name" value="cyclic_pyranopterin_phosphate"/>
    <property type="match status" value="1"/>
</dbReference>
<proteinExistence type="inferred from homology"/>
<dbReference type="Pfam" id="PF06463">
    <property type="entry name" value="Mob_synth_C"/>
    <property type="match status" value="1"/>
</dbReference>
<dbReference type="SFLD" id="SFLDS00029">
    <property type="entry name" value="Radical_SAM"/>
    <property type="match status" value="1"/>
</dbReference>
<dbReference type="SUPFAM" id="SSF102114">
    <property type="entry name" value="Radical SAM enzymes"/>
    <property type="match status" value="1"/>
</dbReference>
<dbReference type="PROSITE" id="PS51918">
    <property type="entry name" value="RADICAL_SAM"/>
    <property type="match status" value="1"/>
</dbReference>
<feature type="binding site" evidence="12">
    <location>
        <position position="94"/>
    </location>
    <ligand>
        <name>GTP</name>
        <dbReference type="ChEBI" id="CHEBI:37565"/>
    </ligand>
</feature>
<comment type="subunit">
    <text evidence="12">Monomer and homodimer.</text>
</comment>
<dbReference type="GO" id="GO:1904047">
    <property type="term" value="F:S-adenosyl-L-methionine binding"/>
    <property type="evidence" value="ECO:0007669"/>
    <property type="project" value="UniProtKB-UniRule"/>
</dbReference>
<feature type="domain" description="Radical SAM core" evidence="13">
    <location>
        <begin position="5"/>
        <end position="229"/>
    </location>
</feature>
<dbReference type="InterPro" id="IPR058240">
    <property type="entry name" value="rSAM_sf"/>
</dbReference>
<dbReference type="SMART" id="SM00729">
    <property type="entry name" value="Elp3"/>
    <property type="match status" value="1"/>
</dbReference>
<dbReference type="SFLD" id="SFLDG01067">
    <property type="entry name" value="SPASM/twitch_domain_containing"/>
    <property type="match status" value="1"/>
</dbReference>
<feature type="binding site" evidence="12">
    <location>
        <begin position="257"/>
        <end position="259"/>
    </location>
    <ligand>
        <name>GTP</name>
        <dbReference type="ChEBI" id="CHEBI:37565"/>
    </ligand>
</feature>
<dbReference type="EC" id="4.1.99.22" evidence="1 12"/>
<dbReference type="InterPro" id="IPR013785">
    <property type="entry name" value="Aldolase_TIM"/>
</dbReference>
<dbReference type="PANTHER" id="PTHR22960:SF0">
    <property type="entry name" value="MOLYBDENUM COFACTOR BIOSYNTHESIS PROTEIN 1"/>
    <property type="match status" value="1"/>
</dbReference>
<dbReference type="EMBL" id="JAAYEE010000040">
    <property type="protein sequence ID" value="NLW34324.1"/>
    <property type="molecule type" value="Genomic_DNA"/>
</dbReference>
<comment type="pathway">
    <text evidence="12">Cofactor biosynthesis; molybdopterin biosynthesis.</text>
</comment>
<feature type="binding site" evidence="12">
    <location>
        <position position="269"/>
    </location>
    <ligand>
        <name>[4Fe-4S] cluster</name>
        <dbReference type="ChEBI" id="CHEBI:49883"/>
        <label>2</label>
        <note>4Fe-4S-substrate</note>
    </ligand>
</feature>
<dbReference type="Gene3D" id="3.20.20.70">
    <property type="entry name" value="Aldolase class I"/>
    <property type="match status" value="1"/>
</dbReference>
<feature type="binding site" evidence="12">
    <location>
        <position position="63"/>
    </location>
    <ligand>
        <name>GTP</name>
        <dbReference type="ChEBI" id="CHEBI:37565"/>
    </ligand>
</feature>
<evidence type="ECO:0000256" key="12">
    <source>
        <dbReference type="HAMAP-Rule" id="MF_01225"/>
    </source>
</evidence>
<dbReference type="AlphaFoldDB" id="A0A971S077"/>
<evidence type="ECO:0000313" key="14">
    <source>
        <dbReference type="EMBL" id="NLW34324.1"/>
    </source>
</evidence>
<accession>A0A971S077</accession>
<gene>
    <name evidence="12 14" type="primary">moaA</name>
    <name evidence="14" type="ORF">GXY80_02425</name>
</gene>
<evidence type="ECO:0000256" key="4">
    <source>
        <dbReference type="ARBA" id="ARBA00022723"/>
    </source>
</evidence>
<evidence type="ECO:0000256" key="7">
    <source>
        <dbReference type="ARBA" id="ARBA00023014"/>
    </source>
</evidence>
<dbReference type="InterPro" id="IPR040064">
    <property type="entry name" value="MoaA-like"/>
</dbReference>
<dbReference type="HAMAP" id="MF_01225_B">
    <property type="entry name" value="MoaA_B"/>
    <property type="match status" value="1"/>
</dbReference>
<keyword evidence="7 12" id="KW-0411">Iron-sulfur</keyword>
<keyword evidence="4 12" id="KW-0479">Metal-binding</keyword>